<evidence type="ECO:0008006" key="9">
    <source>
        <dbReference type="Google" id="ProtNLM"/>
    </source>
</evidence>
<name>A0A1V4EUV4_9BACL</name>
<dbReference type="NCBIfam" id="TIGR02937">
    <property type="entry name" value="sigma70-ECF"/>
    <property type="match status" value="1"/>
</dbReference>
<dbReference type="RefSeq" id="WP_079290098.1">
    <property type="nucleotide sequence ID" value="NZ_MWPS01000014.1"/>
</dbReference>
<dbReference type="InterPro" id="IPR036388">
    <property type="entry name" value="WH-like_DNA-bd_sf"/>
</dbReference>
<dbReference type="Pfam" id="PF04542">
    <property type="entry name" value="Sigma70_r2"/>
    <property type="match status" value="1"/>
</dbReference>
<dbReference type="AlphaFoldDB" id="A0A1V4EUV4"/>
<comment type="caution">
    <text evidence="7">The sequence shown here is derived from an EMBL/GenBank/DDBJ whole genome shotgun (WGS) entry which is preliminary data.</text>
</comment>
<gene>
    <name evidence="7" type="ORF">B2M26_04880</name>
</gene>
<dbReference type="InterPro" id="IPR007627">
    <property type="entry name" value="RNA_pol_sigma70_r2"/>
</dbReference>
<dbReference type="InterPro" id="IPR013324">
    <property type="entry name" value="RNA_pol_sigma_r3/r4-like"/>
</dbReference>
<keyword evidence="3" id="KW-0238">DNA-binding</keyword>
<dbReference type="GO" id="GO:0016987">
    <property type="term" value="F:sigma factor activity"/>
    <property type="evidence" value="ECO:0007669"/>
    <property type="project" value="UniProtKB-KW"/>
</dbReference>
<dbReference type="Gene3D" id="1.10.10.10">
    <property type="entry name" value="Winged helix-like DNA-binding domain superfamily/Winged helix DNA-binding domain"/>
    <property type="match status" value="1"/>
</dbReference>
<evidence type="ECO:0000259" key="5">
    <source>
        <dbReference type="Pfam" id="PF04542"/>
    </source>
</evidence>
<dbReference type="Gene3D" id="1.10.1740.10">
    <property type="match status" value="1"/>
</dbReference>
<keyword evidence="2" id="KW-0731">Sigma factor</keyword>
<dbReference type="GO" id="GO:0006352">
    <property type="term" value="P:DNA-templated transcription initiation"/>
    <property type="evidence" value="ECO:0007669"/>
    <property type="project" value="InterPro"/>
</dbReference>
<dbReference type="InterPro" id="IPR013249">
    <property type="entry name" value="RNA_pol_sigma70_r4_t2"/>
</dbReference>
<evidence type="ECO:0000313" key="8">
    <source>
        <dbReference type="Proteomes" id="UP000190229"/>
    </source>
</evidence>
<organism evidence="7 8">
    <name type="scientific">Ferroacidibacillus organovorans</name>
    <dbReference type="NCBI Taxonomy" id="1765683"/>
    <lineage>
        <taxon>Bacteria</taxon>
        <taxon>Bacillati</taxon>
        <taxon>Bacillota</taxon>
        <taxon>Bacilli</taxon>
        <taxon>Bacillales</taxon>
        <taxon>Alicyclobacillaceae</taxon>
        <taxon>Ferroacidibacillus</taxon>
    </lineage>
</organism>
<dbReference type="PANTHER" id="PTHR30385">
    <property type="entry name" value="SIGMA FACTOR F FLAGELLAR"/>
    <property type="match status" value="1"/>
</dbReference>
<dbReference type="Pfam" id="PF08281">
    <property type="entry name" value="Sigma70_r4_2"/>
    <property type="match status" value="1"/>
</dbReference>
<evidence type="ECO:0000256" key="2">
    <source>
        <dbReference type="ARBA" id="ARBA00023082"/>
    </source>
</evidence>
<protein>
    <recommendedName>
        <fullName evidence="9">RNA polymerase sigma factor SigS</fullName>
    </recommendedName>
</protein>
<dbReference type="SUPFAM" id="SSF88946">
    <property type="entry name" value="Sigma2 domain of RNA polymerase sigma factors"/>
    <property type="match status" value="1"/>
</dbReference>
<accession>A0A1V4EUV4</accession>
<reference evidence="7 8" key="1">
    <citation type="submission" date="2017-02" db="EMBL/GenBank/DDBJ databases">
        <title>Draft genome of Acidibacillus ferrooxidans Huett2.</title>
        <authorList>
            <person name="Schopf S."/>
        </authorList>
    </citation>
    <scope>NUCLEOTIDE SEQUENCE [LARGE SCALE GENOMIC DNA]</scope>
    <source>
        <strain evidence="7 8">Huett2</strain>
    </source>
</reference>
<evidence type="ECO:0000256" key="3">
    <source>
        <dbReference type="ARBA" id="ARBA00023125"/>
    </source>
</evidence>
<evidence type="ECO:0000313" key="7">
    <source>
        <dbReference type="EMBL" id="OPG16699.1"/>
    </source>
</evidence>
<dbReference type="EMBL" id="MWPS01000014">
    <property type="protein sequence ID" value="OPG16699.1"/>
    <property type="molecule type" value="Genomic_DNA"/>
</dbReference>
<dbReference type="Proteomes" id="UP000190229">
    <property type="component" value="Unassembled WGS sequence"/>
</dbReference>
<dbReference type="SUPFAM" id="SSF88659">
    <property type="entry name" value="Sigma3 and sigma4 domains of RNA polymerase sigma factors"/>
    <property type="match status" value="1"/>
</dbReference>
<dbReference type="GO" id="GO:0003677">
    <property type="term" value="F:DNA binding"/>
    <property type="evidence" value="ECO:0007669"/>
    <property type="project" value="UniProtKB-KW"/>
</dbReference>
<keyword evidence="4" id="KW-0804">Transcription</keyword>
<evidence type="ECO:0000256" key="4">
    <source>
        <dbReference type="ARBA" id="ARBA00023163"/>
    </source>
</evidence>
<dbReference type="InterPro" id="IPR014284">
    <property type="entry name" value="RNA_pol_sigma-70_dom"/>
</dbReference>
<feature type="domain" description="RNA polymerase sigma factor 70 region 4 type 2" evidence="6">
    <location>
        <begin position="126"/>
        <end position="178"/>
    </location>
</feature>
<keyword evidence="8" id="KW-1185">Reference proteome</keyword>
<evidence type="ECO:0000259" key="6">
    <source>
        <dbReference type="Pfam" id="PF08281"/>
    </source>
</evidence>
<dbReference type="InterPro" id="IPR013325">
    <property type="entry name" value="RNA_pol_sigma_r2"/>
</dbReference>
<keyword evidence="1" id="KW-0805">Transcription regulation</keyword>
<feature type="domain" description="RNA polymerase sigma-70 region 2" evidence="5">
    <location>
        <begin position="26"/>
        <end position="95"/>
    </location>
</feature>
<proteinExistence type="predicted"/>
<evidence type="ECO:0000256" key="1">
    <source>
        <dbReference type="ARBA" id="ARBA00023015"/>
    </source>
</evidence>
<sequence length="188" mass="21644">MNYDELNAYVLRAKQGDRDAAEILCEALTPMILSSMRTYRAISRPADRDDLVQIGYEALLGAIRDFDAERGVYFLHFLKVRLYAALRTETRRRARASERDVYDSADEDGITFDWPDAHARAPFDHVELRQLFGRLSPRERQAMEFVLATSGTMRELAEQSGVGVETAKTWLKRARKKLQTEIRLEKGE</sequence>